<accession>A0A837DBG2</accession>
<gene>
    <name evidence="2" type="ORF">MINT15_33480</name>
</gene>
<proteinExistence type="predicted"/>
<evidence type="ECO:0000256" key="1">
    <source>
        <dbReference type="SAM" id="MobiDB-lite"/>
    </source>
</evidence>
<dbReference type="EMBL" id="JRZE01000006">
    <property type="protein sequence ID" value="KHF43146.1"/>
    <property type="molecule type" value="Genomic_DNA"/>
</dbReference>
<dbReference type="Proteomes" id="UP000030848">
    <property type="component" value="Unassembled WGS sequence"/>
</dbReference>
<evidence type="ECO:0000313" key="3">
    <source>
        <dbReference type="Proteomes" id="UP000030848"/>
    </source>
</evidence>
<feature type="region of interest" description="Disordered" evidence="1">
    <location>
        <begin position="1"/>
        <end position="71"/>
    </location>
</feature>
<protein>
    <submittedName>
        <fullName evidence="2">Uncharacterized protein</fullName>
    </submittedName>
</protein>
<evidence type="ECO:0000313" key="2">
    <source>
        <dbReference type="EMBL" id="KHF43146.1"/>
    </source>
</evidence>
<organism evidence="2 3">
    <name type="scientific">Saccharomonospora viridis</name>
    <dbReference type="NCBI Taxonomy" id="1852"/>
    <lineage>
        <taxon>Bacteria</taxon>
        <taxon>Bacillati</taxon>
        <taxon>Actinomycetota</taxon>
        <taxon>Actinomycetes</taxon>
        <taxon>Pseudonocardiales</taxon>
        <taxon>Pseudonocardiaceae</taxon>
        <taxon>Saccharomonospora</taxon>
    </lineage>
</organism>
<comment type="caution">
    <text evidence="2">The sequence shown here is derived from an EMBL/GenBank/DDBJ whole genome shotgun (WGS) entry which is preliminary data.</text>
</comment>
<reference evidence="2 3" key="1">
    <citation type="submission" date="2014-10" db="EMBL/GenBank/DDBJ databases">
        <title>Genome sequence of Micropolyspora internatus JCM3315.</title>
        <authorList>
            <person name="Shin S.-K."/>
            <person name="Yi H."/>
        </authorList>
    </citation>
    <scope>NUCLEOTIDE SEQUENCE [LARGE SCALE GENOMIC DNA]</scope>
    <source>
        <strain evidence="2 3">JCM 3315</strain>
    </source>
</reference>
<name>A0A837DBG2_9PSEU</name>
<dbReference type="AlphaFoldDB" id="A0A837DBG2"/>
<sequence>MTGERLRLHRTRCERRPGSHGSPESLAAGRVAAGRGHSALLRPGHSAGRLRERARGRAPSSYALRRKRAVP</sequence>